<protein>
    <submittedName>
        <fullName evidence="1">Uncharacterized protein</fullName>
    </submittedName>
</protein>
<dbReference type="AlphaFoldDB" id="A0AAD4C9Y6"/>
<evidence type="ECO:0000313" key="2">
    <source>
        <dbReference type="Proteomes" id="UP001194746"/>
    </source>
</evidence>
<feature type="non-terminal residue" evidence="1">
    <location>
        <position position="186"/>
    </location>
</feature>
<evidence type="ECO:0000313" key="1">
    <source>
        <dbReference type="EMBL" id="KAF9882561.1"/>
    </source>
</evidence>
<sequence>MAGSTSLIHRYLPERVSKILVYYLWLVDPFQQQLRTLLSQETVPRSLFLWPPGAGGFTSHRLSQALVREFHRHLKIDISLADYRHVASALSRRHLRVRGFQREYEISVHPADIQATHISWTSSMMYARPQNEAPGHLEARRWEYRVVSRGWHYLLGFLDDSTFTKRIPADSDPDDFQDNSIARKQQ</sequence>
<dbReference type="EMBL" id="VCAU01000336">
    <property type="protein sequence ID" value="KAF9882561.1"/>
    <property type="molecule type" value="Genomic_DNA"/>
</dbReference>
<name>A0AAD4C9Y6_ASPNN</name>
<proteinExistence type="predicted"/>
<accession>A0AAD4C9Y6</accession>
<comment type="caution">
    <text evidence="1">The sequence shown here is derived from an EMBL/GenBank/DDBJ whole genome shotgun (WGS) entry which is preliminary data.</text>
</comment>
<dbReference type="Proteomes" id="UP001194746">
    <property type="component" value="Unassembled WGS sequence"/>
</dbReference>
<keyword evidence="2" id="KW-1185">Reference proteome</keyword>
<gene>
    <name evidence="1" type="ORF">FE257_007079</name>
</gene>
<organism evidence="1 2">
    <name type="scientific">Aspergillus nanangensis</name>
    <dbReference type="NCBI Taxonomy" id="2582783"/>
    <lineage>
        <taxon>Eukaryota</taxon>
        <taxon>Fungi</taxon>
        <taxon>Dikarya</taxon>
        <taxon>Ascomycota</taxon>
        <taxon>Pezizomycotina</taxon>
        <taxon>Eurotiomycetes</taxon>
        <taxon>Eurotiomycetidae</taxon>
        <taxon>Eurotiales</taxon>
        <taxon>Aspergillaceae</taxon>
        <taxon>Aspergillus</taxon>
        <taxon>Aspergillus subgen. Circumdati</taxon>
    </lineage>
</organism>
<reference evidence="1" key="2">
    <citation type="submission" date="2020-02" db="EMBL/GenBank/DDBJ databases">
        <authorList>
            <person name="Gilchrist C.L.M."/>
            <person name="Chooi Y.-H."/>
        </authorList>
    </citation>
    <scope>NUCLEOTIDE SEQUENCE</scope>
    <source>
        <strain evidence="1">MST-FP2251</strain>
    </source>
</reference>
<reference evidence="1" key="1">
    <citation type="journal article" date="2019" name="Beilstein J. Org. Chem.">
        <title>Nanangenines: drimane sesquiterpenoids as the dominant metabolite cohort of a novel Australian fungus, Aspergillus nanangensis.</title>
        <authorList>
            <person name="Lacey H.J."/>
            <person name="Gilchrist C.L.M."/>
            <person name="Crombie A."/>
            <person name="Kalaitzis J.A."/>
            <person name="Vuong D."/>
            <person name="Rutledge P.J."/>
            <person name="Turner P."/>
            <person name="Pitt J.I."/>
            <person name="Lacey E."/>
            <person name="Chooi Y.H."/>
            <person name="Piggott A.M."/>
        </authorList>
    </citation>
    <scope>NUCLEOTIDE SEQUENCE</scope>
    <source>
        <strain evidence="1">MST-FP2251</strain>
    </source>
</reference>